<feature type="compositionally biased region" description="Basic and acidic residues" evidence="1">
    <location>
        <begin position="207"/>
        <end position="222"/>
    </location>
</feature>
<dbReference type="Proteomes" id="UP000053317">
    <property type="component" value="Unassembled WGS sequence"/>
</dbReference>
<sequence length="510" mass="56594">MPPRASKRVNSQENQAKKGEVGKTDRMLRQTDHKGPASGSRKRSVESEDMIDGSNLLKARAQRPFKAVKANGGLNEHTTASQKGRGVASSGRLSLSMMQASLRLSTEDFLHLQAAAKSFMLDPNHQERQGCVGQRGSSDPDMTKIRMLKCAQSFLDDYGNGGRFFRKDSSQNAVTKRQLKWPEAKEKIVQLIIPLLRRIVTNERQRVYANETRHTDERKQTRQSEGPSPMSKDTPSANSVWDIDPSTYSLPESTSKDSIGTTGGLTPLDHTSVQHPSYLGGENPMIAQDPFGGALAVEQAVTSSDGEQYFPYNLSDDFSHYVIPDLFQDGMIPAPEDAAASYVQYNSQNDQRLDELHAESTLTDPEWFNIIAAVDGHFRLLHGKGNDCAPACEQAHLNMVAARFDPLVSQQKPQEDIDQSMEAIREAWDLVRHSTDLSEPTPGQQHPDTPVTLHVNVLEDGKRVMPHFLIYASNCPNLLVLKCKVIEALDSYSPVNIRVSTWLSGWDDGL</sequence>
<organism evidence="2 3">
    <name type="scientific">Phaeomoniella chlamydospora</name>
    <name type="common">Phaeoacremonium chlamydosporum</name>
    <dbReference type="NCBI Taxonomy" id="158046"/>
    <lineage>
        <taxon>Eukaryota</taxon>
        <taxon>Fungi</taxon>
        <taxon>Dikarya</taxon>
        <taxon>Ascomycota</taxon>
        <taxon>Pezizomycotina</taxon>
        <taxon>Eurotiomycetes</taxon>
        <taxon>Chaetothyriomycetidae</taxon>
        <taxon>Phaeomoniellales</taxon>
        <taxon>Phaeomoniellaceae</taxon>
        <taxon>Phaeomoniella</taxon>
    </lineage>
</organism>
<dbReference type="EMBL" id="LCWF01000037">
    <property type="protein sequence ID" value="KKY25986.1"/>
    <property type="molecule type" value="Genomic_DNA"/>
</dbReference>
<accession>A0A0G2EV55</accession>
<protein>
    <submittedName>
        <fullName evidence="2">Uncharacterized protein</fullName>
    </submittedName>
</protein>
<dbReference type="OrthoDB" id="5373017at2759"/>
<reference evidence="2 3" key="1">
    <citation type="submission" date="2015-05" db="EMBL/GenBank/DDBJ databases">
        <title>Distinctive expansion of gene families associated with plant cell wall degradation and secondary metabolism in the genomes of grapevine trunk pathogens.</title>
        <authorList>
            <person name="Lawrence D.P."/>
            <person name="Travadon R."/>
            <person name="Rolshausen P.E."/>
            <person name="Baumgartner K."/>
        </authorList>
    </citation>
    <scope>NUCLEOTIDE SEQUENCE [LARGE SCALE GENOMIC DNA]</scope>
    <source>
        <strain evidence="2">UCRPC4</strain>
    </source>
</reference>
<dbReference type="AlphaFoldDB" id="A0A0G2EV55"/>
<evidence type="ECO:0000313" key="3">
    <source>
        <dbReference type="Proteomes" id="UP000053317"/>
    </source>
</evidence>
<feature type="region of interest" description="Disordered" evidence="1">
    <location>
        <begin position="1"/>
        <end position="49"/>
    </location>
</feature>
<proteinExistence type="predicted"/>
<feature type="region of interest" description="Disordered" evidence="1">
    <location>
        <begin position="68"/>
        <end position="88"/>
    </location>
</feature>
<name>A0A0G2EV55_PHACM</name>
<reference evidence="2 3" key="2">
    <citation type="submission" date="2015-05" db="EMBL/GenBank/DDBJ databases">
        <authorList>
            <person name="Morales-Cruz A."/>
            <person name="Amrine K.C."/>
            <person name="Cantu D."/>
        </authorList>
    </citation>
    <scope>NUCLEOTIDE SEQUENCE [LARGE SCALE GENOMIC DNA]</scope>
    <source>
        <strain evidence="2">UCRPC4</strain>
    </source>
</reference>
<evidence type="ECO:0000313" key="2">
    <source>
        <dbReference type="EMBL" id="KKY25986.1"/>
    </source>
</evidence>
<keyword evidence="3" id="KW-1185">Reference proteome</keyword>
<comment type="caution">
    <text evidence="2">The sequence shown here is derived from an EMBL/GenBank/DDBJ whole genome shotgun (WGS) entry which is preliminary data.</text>
</comment>
<evidence type="ECO:0000256" key="1">
    <source>
        <dbReference type="SAM" id="MobiDB-lite"/>
    </source>
</evidence>
<feature type="compositionally biased region" description="Polar residues" evidence="1">
    <location>
        <begin position="223"/>
        <end position="239"/>
    </location>
</feature>
<gene>
    <name evidence="2" type="ORF">UCRPC4_g01568</name>
</gene>
<feature type="compositionally biased region" description="Polar residues" evidence="1">
    <location>
        <begin position="246"/>
        <end position="260"/>
    </location>
</feature>
<feature type="compositionally biased region" description="Basic and acidic residues" evidence="1">
    <location>
        <begin position="15"/>
        <end position="35"/>
    </location>
</feature>
<feature type="region of interest" description="Disordered" evidence="1">
    <location>
        <begin position="207"/>
        <end position="285"/>
    </location>
</feature>